<dbReference type="AlphaFoldDB" id="A0A2T2WHU4"/>
<dbReference type="CDD" id="cd02649">
    <property type="entry name" value="nuc_hydro_CeIAG"/>
    <property type="match status" value="1"/>
</dbReference>
<evidence type="ECO:0000259" key="1">
    <source>
        <dbReference type="Pfam" id="PF01156"/>
    </source>
</evidence>
<dbReference type="Pfam" id="PF01156">
    <property type="entry name" value="IU_nuc_hydro"/>
    <property type="match status" value="1"/>
</dbReference>
<sequence>MRMHLVVDTDTAGDDVVSLLLALHTPGVDLHGITINVGNVDFDHQVENALKTIEVSGRAGLVPVYAGARTPLMRVWTSAAYVHGSDGMGDSHFPRVAQRPESQHAVEFLLEASQRWAGSLVVVAQAPLTNLALAVRQDPEFASRIAKLWVMGGSVNGLGNVDPLSEYNFYVDPEAAHIVFSAGFNLYMVGWDLTLAAGVLTQDDLKQIRAMDTGLSRFFLQTQRKVLEFNATQGILGTTHPDTLTMAMALDESLWLEGKDYYVGIETKGELTRGTSVVDRLNVWHRAPNAHVCLKADGARFRERLMTLLRCESVVGPEWTSACDKAHD</sequence>
<evidence type="ECO:0000313" key="3">
    <source>
        <dbReference type="Proteomes" id="UP000241848"/>
    </source>
</evidence>
<organism evidence="2 3">
    <name type="scientific">Sulfobacillus acidophilus</name>
    <dbReference type="NCBI Taxonomy" id="53633"/>
    <lineage>
        <taxon>Bacteria</taxon>
        <taxon>Bacillati</taxon>
        <taxon>Bacillota</taxon>
        <taxon>Clostridia</taxon>
        <taxon>Eubacteriales</taxon>
        <taxon>Clostridiales Family XVII. Incertae Sedis</taxon>
        <taxon>Sulfobacillus</taxon>
    </lineage>
</organism>
<dbReference type="GO" id="GO:0016799">
    <property type="term" value="F:hydrolase activity, hydrolyzing N-glycosyl compounds"/>
    <property type="evidence" value="ECO:0007669"/>
    <property type="project" value="InterPro"/>
</dbReference>
<accession>A0A2T2WHU4</accession>
<name>A0A2T2WHU4_9FIRM</name>
<dbReference type="InterPro" id="IPR036452">
    <property type="entry name" value="Ribo_hydro-like"/>
</dbReference>
<dbReference type="PANTHER" id="PTHR46190:SF1">
    <property type="entry name" value="SI:CH211-201H21.5"/>
    <property type="match status" value="1"/>
</dbReference>
<evidence type="ECO:0000313" key="2">
    <source>
        <dbReference type="EMBL" id="PSR21804.1"/>
    </source>
</evidence>
<dbReference type="PANTHER" id="PTHR46190">
    <property type="entry name" value="SI:CH211-201H21.5-RELATED"/>
    <property type="match status" value="1"/>
</dbReference>
<gene>
    <name evidence="2" type="ORF">C7B45_09495</name>
</gene>
<dbReference type="Proteomes" id="UP000241848">
    <property type="component" value="Unassembled WGS sequence"/>
</dbReference>
<dbReference type="SUPFAM" id="SSF53590">
    <property type="entry name" value="Nucleoside hydrolase"/>
    <property type="match status" value="1"/>
</dbReference>
<feature type="domain" description="Inosine/uridine-preferring nucleoside hydrolase" evidence="1">
    <location>
        <begin position="6"/>
        <end position="302"/>
    </location>
</feature>
<dbReference type="EMBL" id="PXYV01000027">
    <property type="protein sequence ID" value="PSR21804.1"/>
    <property type="molecule type" value="Genomic_DNA"/>
</dbReference>
<comment type="caution">
    <text evidence="2">The sequence shown here is derived from an EMBL/GenBank/DDBJ whole genome shotgun (WGS) entry which is preliminary data.</text>
</comment>
<proteinExistence type="predicted"/>
<reference evidence="2 3" key="1">
    <citation type="journal article" date="2014" name="BMC Genomics">
        <title>Comparison of environmental and isolate Sulfobacillus genomes reveals diverse carbon, sulfur, nitrogen, and hydrogen metabolisms.</title>
        <authorList>
            <person name="Justice N.B."/>
            <person name="Norman A."/>
            <person name="Brown C.T."/>
            <person name="Singh A."/>
            <person name="Thomas B.C."/>
            <person name="Banfield J.F."/>
        </authorList>
    </citation>
    <scope>NUCLEOTIDE SEQUENCE [LARGE SCALE GENOMIC DNA]</scope>
    <source>
        <strain evidence="2">AMDSBA3</strain>
    </source>
</reference>
<dbReference type="Gene3D" id="3.90.245.10">
    <property type="entry name" value="Ribonucleoside hydrolase-like"/>
    <property type="match status" value="1"/>
</dbReference>
<dbReference type="InterPro" id="IPR001910">
    <property type="entry name" value="Inosine/uridine_hydrolase_dom"/>
</dbReference>
<dbReference type="InterPro" id="IPR052775">
    <property type="entry name" value="IUN_hydrolase"/>
</dbReference>
<protein>
    <submittedName>
        <fullName evidence="2">Nucleoside hydrolase</fullName>
    </submittedName>
</protein>
<keyword evidence="2" id="KW-0378">Hydrolase</keyword>